<organism evidence="1 2">
    <name type="scientific">Boudabousia marimammalium</name>
    <dbReference type="NCBI Taxonomy" id="156892"/>
    <lineage>
        <taxon>Bacteria</taxon>
        <taxon>Bacillati</taxon>
        <taxon>Actinomycetota</taxon>
        <taxon>Actinomycetes</taxon>
        <taxon>Actinomycetales</taxon>
        <taxon>Actinomycetaceae</taxon>
        <taxon>Boudabousia</taxon>
    </lineage>
</organism>
<dbReference type="STRING" id="156892.BM477_06975"/>
<evidence type="ECO:0000313" key="2">
    <source>
        <dbReference type="Proteomes" id="UP000186465"/>
    </source>
</evidence>
<dbReference type="RefSeq" id="WP_075361976.1">
    <property type="nucleotide sequence ID" value="NZ_MPDM01000008.1"/>
</dbReference>
<reference evidence="2" key="1">
    <citation type="submission" date="2016-11" db="EMBL/GenBank/DDBJ databases">
        <title>Actinomyces gypaetusis sp. nov. isolated from Gypaetus barbatus in Qinghai Tibet Plateau China.</title>
        <authorList>
            <person name="Meng X."/>
        </authorList>
    </citation>
    <scope>NUCLEOTIDE SEQUENCE [LARGE SCALE GENOMIC DNA]</scope>
    <source>
        <strain evidence="2">DSM 15383</strain>
    </source>
</reference>
<proteinExistence type="predicted"/>
<dbReference type="OrthoDB" id="3263604at2"/>
<dbReference type="EMBL" id="MPDM01000008">
    <property type="protein sequence ID" value="OKL46690.1"/>
    <property type="molecule type" value="Genomic_DNA"/>
</dbReference>
<dbReference type="Proteomes" id="UP000186465">
    <property type="component" value="Unassembled WGS sequence"/>
</dbReference>
<accession>A0A1Q5PKD9</accession>
<comment type="caution">
    <text evidence="1">The sequence shown here is derived from an EMBL/GenBank/DDBJ whole genome shotgun (WGS) entry which is preliminary data.</text>
</comment>
<evidence type="ECO:0000313" key="1">
    <source>
        <dbReference type="EMBL" id="OKL46690.1"/>
    </source>
</evidence>
<protein>
    <submittedName>
        <fullName evidence="1">Uncharacterized protein</fullName>
    </submittedName>
</protein>
<keyword evidence="2" id="KW-1185">Reference proteome</keyword>
<sequence length="140" mass="15123">MLVLLELLIDGTLVSHNGLVVPGFAYANDISLDEMRLGVRTETSYVNQSSVTIEMKPGFGCFRVVKSVKELRPHALPAGSKFPVKVSWALRGTATVDEYPGWTPFGTVNADNRSGVGVFEVISGEKSNFPGTFPSAKSLF</sequence>
<gene>
    <name evidence="1" type="ORF">BM477_06975</name>
</gene>
<name>A0A1Q5PKD9_9ACTO</name>
<dbReference type="AlphaFoldDB" id="A0A1Q5PKD9"/>